<dbReference type="GO" id="GO:0009888">
    <property type="term" value="P:tissue development"/>
    <property type="evidence" value="ECO:0007669"/>
    <property type="project" value="TreeGrafter"/>
</dbReference>
<dbReference type="GO" id="GO:0005604">
    <property type="term" value="C:basement membrane"/>
    <property type="evidence" value="ECO:0007669"/>
    <property type="project" value="TreeGrafter"/>
</dbReference>
<dbReference type="OrthoDB" id="430826at2759"/>
<name>A0A9J6FAK5_HAELO</name>
<accession>A0A9J6FAK5</accession>
<dbReference type="FunFam" id="2.60.120.260:FF:000457">
    <property type="entry name" value="Laminin gamma 1 chain, putative"/>
    <property type="match status" value="1"/>
</dbReference>
<feature type="domain" description="Laminin N-terminal" evidence="4">
    <location>
        <begin position="161"/>
        <end position="257"/>
    </location>
</feature>
<dbReference type="AlphaFoldDB" id="A0A9J6FAK5"/>
<dbReference type="GO" id="GO:0007411">
    <property type="term" value="P:axon guidance"/>
    <property type="evidence" value="ECO:0007669"/>
    <property type="project" value="TreeGrafter"/>
</dbReference>
<dbReference type="InterPro" id="IPR008211">
    <property type="entry name" value="Laminin_N"/>
</dbReference>
<proteinExistence type="predicted"/>
<dbReference type="GO" id="GO:0009887">
    <property type="term" value="P:animal organ morphogenesis"/>
    <property type="evidence" value="ECO:0007669"/>
    <property type="project" value="TreeGrafter"/>
</dbReference>
<evidence type="ECO:0000256" key="3">
    <source>
        <dbReference type="SAM" id="MobiDB-lite"/>
    </source>
</evidence>
<dbReference type="EMBL" id="JABSTR010000001">
    <property type="protein sequence ID" value="KAH9360026.1"/>
    <property type="molecule type" value="Genomic_DNA"/>
</dbReference>
<dbReference type="InterPro" id="IPR050440">
    <property type="entry name" value="Laminin/Netrin_ECM"/>
</dbReference>
<dbReference type="SMART" id="SM00136">
    <property type="entry name" value="LamNT"/>
    <property type="match status" value="1"/>
</dbReference>
<sequence>MAADAEDTRDAAEERAAAEAASSLLCTTPRRGRTAAEGSSSNRVPGTPEPQPQHYRHALARPAVPSPLPSAPGGGRKHRPRVSLEEPQTGVGSHCGDSYTSRRMARPSSSAPGPAAAHKALGCLLLASLAAVACAQQHHHHQPQQHGRPSPRGLCYDRYNRAQRCIPEFVNAAFNVRVEATNTCGLREPTKYCPQTDVPGATKTCEVCDSTKPHLAHPADYLTDFNNNDNTTWWQSETMLEGIQYPNQVNLTLDLGQ</sequence>
<keyword evidence="1" id="KW-1015">Disulfide bond</keyword>
<dbReference type="Pfam" id="PF00055">
    <property type="entry name" value="Laminin_N"/>
    <property type="match status" value="1"/>
</dbReference>
<feature type="region of interest" description="Disordered" evidence="3">
    <location>
        <begin position="1"/>
        <end position="114"/>
    </location>
</feature>
<gene>
    <name evidence="5" type="ORF">HPB48_009577</name>
</gene>
<organism evidence="5 6">
    <name type="scientific">Haemaphysalis longicornis</name>
    <name type="common">Bush tick</name>
    <dbReference type="NCBI Taxonomy" id="44386"/>
    <lineage>
        <taxon>Eukaryota</taxon>
        <taxon>Metazoa</taxon>
        <taxon>Ecdysozoa</taxon>
        <taxon>Arthropoda</taxon>
        <taxon>Chelicerata</taxon>
        <taxon>Arachnida</taxon>
        <taxon>Acari</taxon>
        <taxon>Parasitiformes</taxon>
        <taxon>Ixodida</taxon>
        <taxon>Ixodoidea</taxon>
        <taxon>Ixodidae</taxon>
        <taxon>Haemaphysalinae</taxon>
        <taxon>Haemaphysalis</taxon>
    </lineage>
</organism>
<protein>
    <recommendedName>
        <fullName evidence="4">Laminin N-terminal domain-containing protein</fullName>
    </recommendedName>
</protein>
<evidence type="ECO:0000313" key="5">
    <source>
        <dbReference type="EMBL" id="KAH9360026.1"/>
    </source>
</evidence>
<feature type="compositionally biased region" description="Basic and acidic residues" evidence="3">
    <location>
        <begin position="1"/>
        <end position="17"/>
    </location>
</feature>
<dbReference type="Proteomes" id="UP000821853">
    <property type="component" value="Chromosome 1"/>
</dbReference>
<evidence type="ECO:0000259" key="4">
    <source>
        <dbReference type="PROSITE" id="PS51117"/>
    </source>
</evidence>
<dbReference type="VEuPathDB" id="VectorBase:HLOH_055538"/>
<keyword evidence="2" id="KW-0424">Laminin EGF-like domain</keyword>
<evidence type="ECO:0000256" key="1">
    <source>
        <dbReference type="ARBA" id="ARBA00023157"/>
    </source>
</evidence>
<dbReference type="PANTHER" id="PTHR10574">
    <property type="entry name" value="NETRIN/LAMININ-RELATED"/>
    <property type="match status" value="1"/>
</dbReference>
<dbReference type="PROSITE" id="PS51117">
    <property type="entry name" value="LAMININ_NTER"/>
    <property type="match status" value="1"/>
</dbReference>
<keyword evidence="6" id="KW-1185">Reference proteome</keyword>
<reference evidence="5 6" key="1">
    <citation type="journal article" date="2020" name="Cell">
        <title>Large-Scale Comparative Analyses of Tick Genomes Elucidate Their Genetic Diversity and Vector Capacities.</title>
        <authorList>
            <consortium name="Tick Genome and Microbiome Consortium (TIGMIC)"/>
            <person name="Jia N."/>
            <person name="Wang J."/>
            <person name="Shi W."/>
            <person name="Du L."/>
            <person name="Sun Y."/>
            <person name="Zhan W."/>
            <person name="Jiang J.F."/>
            <person name="Wang Q."/>
            <person name="Zhang B."/>
            <person name="Ji P."/>
            <person name="Bell-Sakyi L."/>
            <person name="Cui X.M."/>
            <person name="Yuan T.T."/>
            <person name="Jiang B.G."/>
            <person name="Yang W.F."/>
            <person name="Lam T.T."/>
            <person name="Chang Q.C."/>
            <person name="Ding S.J."/>
            <person name="Wang X.J."/>
            <person name="Zhu J.G."/>
            <person name="Ruan X.D."/>
            <person name="Zhao L."/>
            <person name="Wei J.T."/>
            <person name="Ye R.Z."/>
            <person name="Que T.C."/>
            <person name="Du C.H."/>
            <person name="Zhou Y.H."/>
            <person name="Cheng J.X."/>
            <person name="Dai P.F."/>
            <person name="Guo W.B."/>
            <person name="Han X.H."/>
            <person name="Huang E.J."/>
            <person name="Li L.F."/>
            <person name="Wei W."/>
            <person name="Gao Y.C."/>
            <person name="Liu J.Z."/>
            <person name="Shao H.Z."/>
            <person name="Wang X."/>
            <person name="Wang C.C."/>
            <person name="Yang T.C."/>
            <person name="Huo Q.B."/>
            <person name="Li W."/>
            <person name="Chen H.Y."/>
            <person name="Chen S.E."/>
            <person name="Zhou L.G."/>
            <person name="Ni X.B."/>
            <person name="Tian J.H."/>
            <person name="Sheng Y."/>
            <person name="Liu T."/>
            <person name="Pan Y.S."/>
            <person name="Xia L.Y."/>
            <person name="Li J."/>
            <person name="Zhao F."/>
            <person name="Cao W.C."/>
        </authorList>
    </citation>
    <scope>NUCLEOTIDE SEQUENCE [LARGE SCALE GENOMIC DNA]</scope>
    <source>
        <strain evidence="5">HaeL-2018</strain>
    </source>
</reference>
<dbReference type="Gene3D" id="2.60.120.260">
    <property type="entry name" value="Galactose-binding domain-like"/>
    <property type="match status" value="1"/>
</dbReference>
<dbReference type="PANTHER" id="PTHR10574:SF435">
    <property type="entry name" value="LAMININ SUBUNIT GAMMA-1"/>
    <property type="match status" value="1"/>
</dbReference>
<evidence type="ECO:0000256" key="2">
    <source>
        <dbReference type="ARBA" id="ARBA00023292"/>
    </source>
</evidence>
<comment type="caution">
    <text evidence="5">The sequence shown here is derived from an EMBL/GenBank/DDBJ whole genome shotgun (WGS) entry which is preliminary data.</text>
</comment>
<evidence type="ECO:0000313" key="6">
    <source>
        <dbReference type="Proteomes" id="UP000821853"/>
    </source>
</evidence>